<keyword evidence="2" id="KW-0804">Transcription</keyword>
<organism evidence="4 5">
    <name type="scientific">Botryotinia fuckeliana (strain T4)</name>
    <name type="common">Noble rot fungus</name>
    <name type="synonym">Botrytis cinerea</name>
    <dbReference type="NCBI Taxonomy" id="999810"/>
    <lineage>
        <taxon>Eukaryota</taxon>
        <taxon>Fungi</taxon>
        <taxon>Dikarya</taxon>
        <taxon>Ascomycota</taxon>
        <taxon>Pezizomycotina</taxon>
        <taxon>Leotiomycetes</taxon>
        <taxon>Helotiales</taxon>
        <taxon>Sclerotiniaceae</taxon>
        <taxon>Botrytis</taxon>
    </lineage>
</organism>
<dbReference type="InParanoid" id="G2YWF0"/>
<proteinExistence type="predicted"/>
<dbReference type="InterPro" id="IPR009057">
    <property type="entry name" value="Homeodomain-like_sf"/>
</dbReference>
<gene>
    <name evidence="4" type="ORF">BofuT4_uP150800.1</name>
</gene>
<accession>G2YWF0</accession>
<dbReference type="InterPro" id="IPR018060">
    <property type="entry name" value="HTH_AraC"/>
</dbReference>
<feature type="domain" description="HTH araC/xylS-type" evidence="3">
    <location>
        <begin position="1"/>
        <end position="30"/>
    </location>
</feature>
<evidence type="ECO:0000256" key="2">
    <source>
        <dbReference type="ARBA" id="ARBA00023163"/>
    </source>
</evidence>
<name>G2YWF0_BOTF4</name>
<dbReference type="GO" id="GO:0043565">
    <property type="term" value="F:sequence-specific DNA binding"/>
    <property type="evidence" value="ECO:0007669"/>
    <property type="project" value="InterPro"/>
</dbReference>
<dbReference type="Gene3D" id="1.10.10.60">
    <property type="entry name" value="Homeodomain-like"/>
    <property type="match status" value="1"/>
</dbReference>
<dbReference type="AlphaFoldDB" id="G2YWF0"/>
<keyword evidence="1" id="KW-0805">Transcription regulation</keyword>
<dbReference type="SUPFAM" id="SSF46689">
    <property type="entry name" value="Homeodomain-like"/>
    <property type="match status" value="1"/>
</dbReference>
<sequence>MAKEVGLTESHFCRVFKRETGGTLGEYRAKLIGQQLVEMTQGNEMTDDDGMEFLNLECCGD</sequence>
<evidence type="ECO:0000259" key="3">
    <source>
        <dbReference type="PROSITE" id="PS01124"/>
    </source>
</evidence>
<dbReference type="GO" id="GO:0003700">
    <property type="term" value="F:DNA-binding transcription factor activity"/>
    <property type="evidence" value="ECO:0007669"/>
    <property type="project" value="InterPro"/>
</dbReference>
<dbReference type="STRING" id="999810.G2YWF0"/>
<dbReference type="PROSITE" id="PS01124">
    <property type="entry name" value="HTH_ARAC_FAMILY_2"/>
    <property type="match status" value="1"/>
</dbReference>
<dbReference type="HOGENOM" id="CLU_2922400_0_0_1"/>
<protein>
    <recommendedName>
        <fullName evidence="3">HTH araC/xylS-type domain-containing protein</fullName>
    </recommendedName>
</protein>
<dbReference type="EMBL" id="FQ790358">
    <property type="protein sequence ID" value="CCD55948.1"/>
    <property type="molecule type" value="Genomic_DNA"/>
</dbReference>
<evidence type="ECO:0000256" key="1">
    <source>
        <dbReference type="ARBA" id="ARBA00023015"/>
    </source>
</evidence>
<dbReference type="OrthoDB" id="2447880at2759"/>
<evidence type="ECO:0000313" key="4">
    <source>
        <dbReference type="EMBL" id="CCD55948.1"/>
    </source>
</evidence>
<evidence type="ECO:0000313" key="5">
    <source>
        <dbReference type="Proteomes" id="UP000008177"/>
    </source>
</evidence>
<dbReference type="Proteomes" id="UP000008177">
    <property type="component" value="Unplaced contigs"/>
</dbReference>
<reference evidence="5" key="1">
    <citation type="journal article" date="2011" name="PLoS Genet.">
        <title>Genomic analysis of the necrotrophic fungal pathogens Sclerotinia sclerotiorum and Botrytis cinerea.</title>
        <authorList>
            <person name="Amselem J."/>
            <person name="Cuomo C.A."/>
            <person name="van Kan J.A."/>
            <person name="Viaud M."/>
            <person name="Benito E.P."/>
            <person name="Couloux A."/>
            <person name="Coutinho P.M."/>
            <person name="de Vries R.P."/>
            <person name="Dyer P.S."/>
            <person name="Fillinger S."/>
            <person name="Fournier E."/>
            <person name="Gout L."/>
            <person name="Hahn M."/>
            <person name="Kohn L."/>
            <person name="Lapalu N."/>
            <person name="Plummer K.M."/>
            <person name="Pradier J.M."/>
            <person name="Quevillon E."/>
            <person name="Sharon A."/>
            <person name="Simon A."/>
            <person name="ten Have A."/>
            <person name="Tudzynski B."/>
            <person name="Tudzynski P."/>
            <person name="Wincker P."/>
            <person name="Andrew M."/>
            <person name="Anthouard V."/>
            <person name="Beever R.E."/>
            <person name="Beffa R."/>
            <person name="Benoit I."/>
            <person name="Bouzid O."/>
            <person name="Brault B."/>
            <person name="Chen Z."/>
            <person name="Choquer M."/>
            <person name="Collemare J."/>
            <person name="Cotton P."/>
            <person name="Danchin E.G."/>
            <person name="Da Silva C."/>
            <person name="Gautier A."/>
            <person name="Giraud C."/>
            <person name="Giraud T."/>
            <person name="Gonzalez C."/>
            <person name="Grossetete S."/>
            <person name="Guldener U."/>
            <person name="Henrissat B."/>
            <person name="Howlett B.J."/>
            <person name="Kodira C."/>
            <person name="Kretschmer M."/>
            <person name="Lappartient A."/>
            <person name="Leroch M."/>
            <person name="Levis C."/>
            <person name="Mauceli E."/>
            <person name="Neuveglise C."/>
            <person name="Oeser B."/>
            <person name="Pearson M."/>
            <person name="Poulain J."/>
            <person name="Poussereau N."/>
            <person name="Quesneville H."/>
            <person name="Rascle C."/>
            <person name="Schumacher J."/>
            <person name="Segurens B."/>
            <person name="Sexton A."/>
            <person name="Silva E."/>
            <person name="Sirven C."/>
            <person name="Soanes D.M."/>
            <person name="Talbot N.J."/>
            <person name="Templeton M."/>
            <person name="Yandava C."/>
            <person name="Yarden O."/>
            <person name="Zeng Q."/>
            <person name="Rollins J.A."/>
            <person name="Lebrun M.H."/>
            <person name="Dickman M."/>
        </authorList>
    </citation>
    <scope>NUCLEOTIDE SEQUENCE [LARGE SCALE GENOMIC DNA]</scope>
    <source>
        <strain evidence="5">T4</strain>
    </source>
</reference>